<reference evidence="11" key="1">
    <citation type="submission" date="2021-05" db="EMBL/GenBank/DDBJ databases">
        <authorList>
            <person name="Sun Q."/>
            <person name="Inoue M."/>
        </authorList>
    </citation>
    <scope>NUCLEOTIDE SEQUENCE</scope>
    <source>
        <strain evidence="11">VKM B-3255</strain>
    </source>
</reference>
<evidence type="ECO:0000256" key="3">
    <source>
        <dbReference type="ARBA" id="ARBA00022452"/>
    </source>
</evidence>
<evidence type="ECO:0000256" key="9">
    <source>
        <dbReference type="ARBA" id="ARBA00023237"/>
    </source>
</evidence>
<gene>
    <name evidence="11" type="ORF">KIP89_12555</name>
</gene>
<evidence type="ECO:0000256" key="4">
    <source>
        <dbReference type="ARBA" id="ARBA00022692"/>
    </source>
</evidence>
<keyword evidence="12" id="KW-1185">Reference proteome</keyword>
<keyword evidence="6 10" id="KW-0406">Ion transport</keyword>
<evidence type="ECO:0000256" key="6">
    <source>
        <dbReference type="ARBA" id="ARBA00023065"/>
    </source>
</evidence>
<evidence type="ECO:0000256" key="1">
    <source>
        <dbReference type="ARBA" id="ARBA00009521"/>
    </source>
</evidence>
<accession>A0ABS5R8T4</accession>
<dbReference type="SUPFAM" id="SSF56935">
    <property type="entry name" value="Porins"/>
    <property type="match status" value="1"/>
</dbReference>
<dbReference type="EMBL" id="JAHCQH010000017">
    <property type="protein sequence ID" value="MBS9477937.1"/>
    <property type="molecule type" value="Genomic_DNA"/>
</dbReference>
<name>A0ABS5R8T4_9HYPH</name>
<keyword evidence="8 10" id="KW-0472">Membrane</keyword>
<comment type="caution">
    <text evidence="11">The sequence shown here is derived from an EMBL/GenBank/DDBJ whole genome shotgun (WGS) entry which is preliminary data.</text>
</comment>
<evidence type="ECO:0000256" key="7">
    <source>
        <dbReference type="ARBA" id="ARBA00023114"/>
    </source>
</evidence>
<organism evidence="11 12">
    <name type="scientific">Ancylobacter radicis</name>
    <dbReference type="NCBI Taxonomy" id="2836179"/>
    <lineage>
        <taxon>Bacteria</taxon>
        <taxon>Pseudomonadati</taxon>
        <taxon>Pseudomonadota</taxon>
        <taxon>Alphaproteobacteria</taxon>
        <taxon>Hyphomicrobiales</taxon>
        <taxon>Xanthobacteraceae</taxon>
        <taxon>Ancylobacter</taxon>
    </lineage>
</organism>
<evidence type="ECO:0000256" key="10">
    <source>
        <dbReference type="RuleBase" id="RU364005"/>
    </source>
</evidence>
<evidence type="ECO:0000313" key="11">
    <source>
        <dbReference type="EMBL" id="MBS9477937.1"/>
    </source>
</evidence>
<evidence type="ECO:0000256" key="5">
    <source>
        <dbReference type="ARBA" id="ARBA00022729"/>
    </source>
</evidence>
<dbReference type="RefSeq" id="WP_213755778.1">
    <property type="nucleotide sequence ID" value="NZ_JAHCQH010000017.1"/>
</dbReference>
<keyword evidence="3 10" id="KW-1134">Transmembrane beta strand</keyword>
<dbReference type="Pfam" id="PF02530">
    <property type="entry name" value="Porin_2"/>
    <property type="match status" value="1"/>
</dbReference>
<feature type="chain" id="PRO_5045003514" description="Porin" evidence="10">
    <location>
        <begin position="25"/>
        <end position="412"/>
    </location>
</feature>
<feature type="signal peptide" evidence="10">
    <location>
        <begin position="1"/>
        <end position="24"/>
    </location>
</feature>
<evidence type="ECO:0000256" key="8">
    <source>
        <dbReference type="ARBA" id="ARBA00023136"/>
    </source>
</evidence>
<keyword evidence="7 10" id="KW-0626">Porin</keyword>
<comment type="subcellular location">
    <subcellularLocation>
        <location evidence="10">Cell outer membrane</location>
        <topology evidence="10">Multi-pass membrane protein</topology>
    </subcellularLocation>
</comment>
<keyword evidence="5 10" id="KW-0732">Signal</keyword>
<sequence length="412" mass="44773">MKTVMKNVLLGSVAGLAMVGTAAAADLPVKAKAAEYVKICSTYGAGFYYIPGSDTCLKLGGFVQTDYNYNDYNYLPSADFGETYFKARGAIRLDARTQTEYGTLRSYIEYRLTYGSDSFSPTDYSEDVSAALDKAYIQFAGFTFGKVQSFFDYYADNNVWGIDSVEITSDENSIVAAYTADFGNGFTATIAIEDDSQRANGVDFGADFQTDLPALVGNVNYEGEWGGFQVSGMVRQLDSDLYGWNSDSDVGWAVLGGVKFNLNALGEGDTLYIEASYGDGAIEYTGITGSYAPFTTLADVYYNPVTGEYESAKAWTVAAELTHYFTPAVYGVVFGNYGELDVPEAAWGTETSGFSLYNIGASLNWTPVKNLLFVAQYTYGQADYDSPVEDGFGNLVSSSDFNQVILSVRRAF</sequence>
<protein>
    <recommendedName>
        <fullName evidence="10">Porin</fullName>
    </recommendedName>
</protein>
<comment type="similarity">
    <text evidence="1 10">Belongs to the alphaproteobacteria porin family.</text>
</comment>
<evidence type="ECO:0000313" key="12">
    <source>
        <dbReference type="Proteomes" id="UP001166585"/>
    </source>
</evidence>
<dbReference type="InterPro" id="IPR003684">
    <property type="entry name" value="Porin_alphabac"/>
</dbReference>
<evidence type="ECO:0000256" key="2">
    <source>
        <dbReference type="ARBA" id="ARBA00022448"/>
    </source>
</evidence>
<keyword evidence="9 10" id="KW-0998">Cell outer membrane</keyword>
<keyword evidence="4 10" id="KW-0812">Transmembrane</keyword>
<keyword evidence="2 10" id="KW-0813">Transport</keyword>
<proteinExistence type="inferred from homology"/>
<comment type="domain">
    <text evidence="10">Consists of 16-stranded beta-barrel sheets, with large surface-exposed loops, that form a transmembrane pore at the center of each barrel. The pore is partially ocluded by a peptide loop that folds into the pore lumen.</text>
</comment>
<comment type="function">
    <text evidence="10">Forms passive diffusion pores that allow small molecular weight hydrophilic materials across the outer membrane.</text>
</comment>
<dbReference type="Proteomes" id="UP001166585">
    <property type="component" value="Unassembled WGS sequence"/>
</dbReference>